<dbReference type="Proteomes" id="UP001596328">
    <property type="component" value="Unassembled WGS sequence"/>
</dbReference>
<dbReference type="InterPro" id="IPR045851">
    <property type="entry name" value="AMP-bd_C_sf"/>
</dbReference>
<dbReference type="Gene3D" id="3.30.300.30">
    <property type="match status" value="1"/>
</dbReference>
<dbReference type="EMBL" id="JBHSWU010001124">
    <property type="protein sequence ID" value="MFC6726452.1"/>
    <property type="molecule type" value="Genomic_DNA"/>
</dbReference>
<protein>
    <recommendedName>
        <fullName evidence="1">AMP-dependent ligase C-terminal domain-containing protein</fullName>
    </recommendedName>
</protein>
<dbReference type="AlphaFoldDB" id="A0ABD5S4K4"/>
<keyword evidence="3" id="KW-1185">Reference proteome</keyword>
<accession>A0ABD5S4K4</accession>
<dbReference type="InterPro" id="IPR028154">
    <property type="entry name" value="AMP-dep_Lig_C"/>
</dbReference>
<dbReference type="SUPFAM" id="SSF56801">
    <property type="entry name" value="Acetyl-CoA synthetase-like"/>
    <property type="match status" value="1"/>
</dbReference>
<evidence type="ECO:0000313" key="2">
    <source>
        <dbReference type="EMBL" id="MFC6726452.1"/>
    </source>
</evidence>
<dbReference type="Pfam" id="PF14535">
    <property type="entry name" value="AMP-binding_C_2"/>
    <property type="match status" value="1"/>
</dbReference>
<name>A0ABD5S4K4_9EURY</name>
<organism evidence="2 3">
    <name type="scientific">Halobium palmae</name>
    <dbReference type="NCBI Taxonomy" id="1776492"/>
    <lineage>
        <taxon>Archaea</taxon>
        <taxon>Methanobacteriati</taxon>
        <taxon>Methanobacteriota</taxon>
        <taxon>Stenosarchaea group</taxon>
        <taxon>Halobacteria</taxon>
        <taxon>Halobacteriales</taxon>
        <taxon>Haloferacaceae</taxon>
        <taxon>Halobium</taxon>
    </lineage>
</organism>
<reference evidence="2 3" key="1">
    <citation type="journal article" date="2019" name="Int. J. Syst. Evol. Microbiol.">
        <title>The Global Catalogue of Microorganisms (GCM) 10K type strain sequencing project: providing services to taxonomists for standard genome sequencing and annotation.</title>
        <authorList>
            <consortium name="The Broad Institute Genomics Platform"/>
            <consortium name="The Broad Institute Genome Sequencing Center for Infectious Disease"/>
            <person name="Wu L."/>
            <person name="Ma J."/>
        </authorList>
    </citation>
    <scope>NUCLEOTIDE SEQUENCE [LARGE SCALE GENOMIC DNA]</scope>
    <source>
        <strain evidence="2 3">NBRC 111368</strain>
    </source>
</reference>
<evidence type="ECO:0000259" key="1">
    <source>
        <dbReference type="Pfam" id="PF14535"/>
    </source>
</evidence>
<sequence length="111" mass="12463">MLGRSDDLTKVNGVLFSPTAVEDVVRRYDHVADEYEVIIAGHESKDIDVVTVVAEVAADTTLDREAIRSGLQKELKQATSITPRVELRDYETLERPELKADRLTDERGDHV</sequence>
<feature type="domain" description="AMP-dependent ligase C-terminal" evidence="1">
    <location>
        <begin position="13"/>
        <end position="107"/>
    </location>
</feature>
<comment type="caution">
    <text evidence="2">The sequence shown here is derived from an EMBL/GenBank/DDBJ whole genome shotgun (WGS) entry which is preliminary data.</text>
</comment>
<evidence type="ECO:0000313" key="3">
    <source>
        <dbReference type="Proteomes" id="UP001596328"/>
    </source>
</evidence>
<gene>
    <name evidence="2" type="ORF">ACFQE1_19200</name>
</gene>
<proteinExistence type="predicted"/>